<proteinExistence type="predicted"/>
<comment type="caution">
    <text evidence="2">The sequence shown here is derived from an EMBL/GenBank/DDBJ whole genome shotgun (WGS) entry which is preliminary data.</text>
</comment>
<reference evidence="2 3" key="1">
    <citation type="submission" date="2017-09" db="EMBL/GenBank/DDBJ databases">
        <title>Genomics of the genus Arcobacter.</title>
        <authorList>
            <person name="Perez-Cataluna A."/>
            <person name="Figueras M.J."/>
            <person name="Salas-Masso N."/>
        </authorList>
    </citation>
    <scope>NUCLEOTIDE SEQUENCE [LARGE SCALE GENOMIC DNA]</scope>
    <source>
        <strain evidence="2 3">CECT 7386</strain>
    </source>
</reference>
<keyword evidence="1" id="KW-0812">Transmembrane</keyword>
<keyword evidence="3" id="KW-1185">Reference proteome</keyword>
<evidence type="ECO:0000313" key="2">
    <source>
        <dbReference type="EMBL" id="RXK16377.1"/>
    </source>
</evidence>
<evidence type="ECO:0000313" key="3">
    <source>
        <dbReference type="Proteomes" id="UP000290092"/>
    </source>
</evidence>
<organism evidence="2 3">
    <name type="scientific">Malaciobacter mytili LMG 24559</name>
    <dbReference type="NCBI Taxonomy" id="1032238"/>
    <lineage>
        <taxon>Bacteria</taxon>
        <taxon>Pseudomonadati</taxon>
        <taxon>Campylobacterota</taxon>
        <taxon>Epsilonproteobacteria</taxon>
        <taxon>Campylobacterales</taxon>
        <taxon>Arcobacteraceae</taxon>
        <taxon>Malaciobacter</taxon>
    </lineage>
</organism>
<keyword evidence="1" id="KW-0472">Membrane</keyword>
<sequence length="212" mass="25357">MSEKKWIKYWFLFLMIIPIIGLFNYIIDPFQQYRQAKLYKVYYNSSFSRYLNSGMIKTYNYDSIAIGSSMIANFKIDELKTIIENPIKLRISNGSAYEYFITLNSVLENNKNIKTIFLGLDVFSFSGKIDRLNYNNMDFPKYLYDNNIFNDFKYLVSFDILKESLKSLFRSYYYSNDPKFDFNTMYFLEASNNGVDLLLEKNLYKLFNKNSY</sequence>
<dbReference type="AlphaFoldDB" id="A0AAX2AJ81"/>
<evidence type="ECO:0000256" key="1">
    <source>
        <dbReference type="SAM" id="Phobius"/>
    </source>
</evidence>
<name>A0AAX2AJ81_9BACT</name>
<feature type="transmembrane region" description="Helical" evidence="1">
    <location>
        <begin position="6"/>
        <end position="27"/>
    </location>
</feature>
<dbReference type="Proteomes" id="UP000290092">
    <property type="component" value="Unassembled WGS sequence"/>
</dbReference>
<keyword evidence="1" id="KW-1133">Transmembrane helix</keyword>
<gene>
    <name evidence="2" type="ORF">CP985_03505</name>
</gene>
<dbReference type="EMBL" id="NXID01000009">
    <property type="protein sequence ID" value="RXK16377.1"/>
    <property type="molecule type" value="Genomic_DNA"/>
</dbReference>
<protein>
    <submittedName>
        <fullName evidence="2">Uncharacterized protein</fullName>
    </submittedName>
</protein>
<feature type="non-terminal residue" evidence="2">
    <location>
        <position position="212"/>
    </location>
</feature>
<accession>A0AAX2AJ81</accession>